<dbReference type="EMBL" id="JAESWC010000009">
    <property type="protein sequence ID" value="MBL4936933.1"/>
    <property type="molecule type" value="Genomic_DNA"/>
</dbReference>
<reference evidence="9 10" key="1">
    <citation type="submission" date="2021-01" db="EMBL/GenBank/DDBJ databases">
        <title>Genome public.</title>
        <authorList>
            <person name="Liu C."/>
            <person name="Sun Q."/>
        </authorList>
    </citation>
    <scope>NUCLEOTIDE SEQUENCE [LARGE SCALE GENOMIC DNA]</scope>
    <source>
        <strain evidence="9 10">YIM B02515</strain>
    </source>
</reference>
<keyword evidence="5 7" id="KW-1133">Transmembrane helix</keyword>
<dbReference type="SUPFAM" id="SSF103473">
    <property type="entry name" value="MFS general substrate transporter"/>
    <property type="match status" value="1"/>
</dbReference>
<feature type="transmembrane region" description="Helical" evidence="7">
    <location>
        <begin position="324"/>
        <end position="349"/>
    </location>
</feature>
<evidence type="ECO:0000256" key="5">
    <source>
        <dbReference type="ARBA" id="ARBA00022989"/>
    </source>
</evidence>
<dbReference type="InterPro" id="IPR020846">
    <property type="entry name" value="MFS_dom"/>
</dbReference>
<organism evidence="9 10">
    <name type="scientific">Clostridium rhizosphaerae</name>
    <dbReference type="NCBI Taxonomy" id="2803861"/>
    <lineage>
        <taxon>Bacteria</taxon>
        <taxon>Bacillati</taxon>
        <taxon>Bacillota</taxon>
        <taxon>Clostridia</taxon>
        <taxon>Eubacteriales</taxon>
        <taxon>Clostridiaceae</taxon>
        <taxon>Clostridium</taxon>
    </lineage>
</organism>
<feature type="transmembrane region" description="Helical" evidence="7">
    <location>
        <begin position="222"/>
        <end position="248"/>
    </location>
</feature>
<feature type="transmembrane region" description="Helical" evidence="7">
    <location>
        <begin position="361"/>
        <end position="382"/>
    </location>
</feature>
<evidence type="ECO:0000256" key="4">
    <source>
        <dbReference type="ARBA" id="ARBA00022692"/>
    </source>
</evidence>
<keyword evidence="6 7" id="KW-0472">Membrane</keyword>
<evidence type="ECO:0000256" key="3">
    <source>
        <dbReference type="ARBA" id="ARBA00022475"/>
    </source>
</evidence>
<keyword evidence="10" id="KW-1185">Reference proteome</keyword>
<feature type="transmembrane region" description="Helical" evidence="7">
    <location>
        <begin position="388"/>
        <end position="407"/>
    </location>
</feature>
<gene>
    <name evidence="9" type="ORF">JK636_14360</name>
</gene>
<accession>A0ABS1TC39</accession>
<evidence type="ECO:0000313" key="9">
    <source>
        <dbReference type="EMBL" id="MBL4936933.1"/>
    </source>
</evidence>
<dbReference type="RefSeq" id="WP_202749690.1">
    <property type="nucleotide sequence ID" value="NZ_JAESWC010000009.1"/>
</dbReference>
<feature type="transmembrane region" description="Helical" evidence="7">
    <location>
        <begin position="143"/>
        <end position="163"/>
    </location>
</feature>
<dbReference type="PANTHER" id="PTHR23513">
    <property type="entry name" value="INTEGRAL MEMBRANE EFFLUX PROTEIN-RELATED"/>
    <property type="match status" value="1"/>
</dbReference>
<keyword evidence="4 7" id="KW-0812">Transmembrane</keyword>
<evidence type="ECO:0000259" key="8">
    <source>
        <dbReference type="PROSITE" id="PS50850"/>
    </source>
</evidence>
<feature type="transmembrane region" description="Helical" evidence="7">
    <location>
        <begin position="104"/>
        <end position="131"/>
    </location>
</feature>
<comment type="caution">
    <text evidence="9">The sequence shown here is derived from an EMBL/GenBank/DDBJ whole genome shotgun (WGS) entry which is preliminary data.</text>
</comment>
<dbReference type="CDD" id="cd06173">
    <property type="entry name" value="MFS_MefA_like"/>
    <property type="match status" value="1"/>
</dbReference>
<evidence type="ECO:0000256" key="1">
    <source>
        <dbReference type="ARBA" id="ARBA00004651"/>
    </source>
</evidence>
<proteinExistence type="predicted"/>
<feature type="transmembrane region" description="Helical" evidence="7">
    <location>
        <begin position="46"/>
        <end position="71"/>
    </location>
</feature>
<evidence type="ECO:0000313" key="10">
    <source>
        <dbReference type="Proteomes" id="UP000632377"/>
    </source>
</evidence>
<evidence type="ECO:0000256" key="2">
    <source>
        <dbReference type="ARBA" id="ARBA00022448"/>
    </source>
</evidence>
<sequence>MNTSILKQRNFSTLMLGKITSYIGTEMQNFALSLYVFKITGSATKFASVLAITLVPKLILGPIAGVFVDWLDRKKILVYLDILAALVVGAYAAGFAITGGLSLASIYVLVTLLSLISLLFQPAIGAVIPSIVEKDKLVDANGINSFLISIGTFVSPVLAGILFGIYGLFLILIVDSISFIASAICEFIITIPKINKAPSEISFKSFFNDFSEGLKFVKSKKLILNILFLALFLNFAADPVFSVGLVYIAKKILFLSDFQYGTIQSGFVVAMMIAPFFCSGIAKKFELGKFLFLCFIVNSLIFALLAVVPAPFYLKLFNSNTVPYISIIVVTFMIGFVITIANITLNTVFQKEIPLDMLGRAGTLMSTVSMGAMPLGTMLFGFLFDKLPAYLCVLISAATMLIATIALRKGLYSANEKTAGNAAPEAVEI</sequence>
<feature type="domain" description="Major facilitator superfamily (MFS) profile" evidence="8">
    <location>
        <begin position="1"/>
        <end position="415"/>
    </location>
</feature>
<name>A0ABS1TC39_9CLOT</name>
<dbReference type="InterPro" id="IPR010290">
    <property type="entry name" value="TM_effector"/>
</dbReference>
<dbReference type="Pfam" id="PF05977">
    <property type="entry name" value="MFS_3"/>
    <property type="match status" value="1"/>
</dbReference>
<evidence type="ECO:0000256" key="6">
    <source>
        <dbReference type="ARBA" id="ARBA00023136"/>
    </source>
</evidence>
<dbReference type="InterPro" id="IPR036259">
    <property type="entry name" value="MFS_trans_sf"/>
</dbReference>
<protein>
    <submittedName>
        <fullName evidence="9">MFS transporter</fullName>
    </submittedName>
</protein>
<keyword evidence="2" id="KW-0813">Transport</keyword>
<evidence type="ECO:0000256" key="7">
    <source>
        <dbReference type="SAM" id="Phobius"/>
    </source>
</evidence>
<feature type="transmembrane region" description="Helical" evidence="7">
    <location>
        <begin position="260"/>
        <end position="278"/>
    </location>
</feature>
<comment type="subcellular location">
    <subcellularLocation>
        <location evidence="1">Cell membrane</location>
        <topology evidence="1">Multi-pass membrane protein</topology>
    </subcellularLocation>
</comment>
<dbReference type="Proteomes" id="UP000632377">
    <property type="component" value="Unassembled WGS sequence"/>
</dbReference>
<dbReference type="Gene3D" id="1.20.1250.20">
    <property type="entry name" value="MFS general substrate transporter like domains"/>
    <property type="match status" value="2"/>
</dbReference>
<feature type="transmembrane region" description="Helical" evidence="7">
    <location>
        <begin position="290"/>
        <end position="312"/>
    </location>
</feature>
<keyword evidence="3" id="KW-1003">Cell membrane</keyword>
<dbReference type="PANTHER" id="PTHR23513:SF6">
    <property type="entry name" value="MAJOR FACILITATOR SUPERFAMILY ASSOCIATED DOMAIN-CONTAINING PROTEIN"/>
    <property type="match status" value="1"/>
</dbReference>
<feature type="transmembrane region" description="Helical" evidence="7">
    <location>
        <begin position="78"/>
        <end position="98"/>
    </location>
</feature>
<dbReference type="PROSITE" id="PS50850">
    <property type="entry name" value="MFS"/>
    <property type="match status" value="1"/>
</dbReference>